<reference evidence="2 3" key="1">
    <citation type="submission" date="2018-05" db="EMBL/GenBank/DDBJ databases">
        <authorList>
            <consortium name="IHU Genomes"/>
        </authorList>
    </citation>
    <scope>NUCLEOTIDE SEQUENCE [LARGE SCALE GENOMIC DNA]</scope>
    <source>
        <strain evidence="2 3">P7335</strain>
    </source>
</reference>
<evidence type="ECO:0000313" key="2">
    <source>
        <dbReference type="EMBL" id="SRX79951.1"/>
    </source>
</evidence>
<organism evidence="2 3">
    <name type="scientific">Mycolicibacterium parafortuitum</name>
    <name type="common">Mycobacterium parafortuitum</name>
    <dbReference type="NCBI Taxonomy" id="39692"/>
    <lineage>
        <taxon>Bacteria</taxon>
        <taxon>Bacillati</taxon>
        <taxon>Actinomycetota</taxon>
        <taxon>Actinomycetes</taxon>
        <taxon>Mycobacteriales</taxon>
        <taxon>Mycobacteriaceae</taxon>
        <taxon>Mycolicibacterium</taxon>
    </lineage>
</organism>
<feature type="transmembrane region" description="Helical" evidence="1">
    <location>
        <begin position="12"/>
        <end position="39"/>
    </location>
</feature>
<keyword evidence="1" id="KW-0812">Transmembrane</keyword>
<dbReference type="AlphaFoldDB" id="A0A375YFR3"/>
<feature type="transmembrane region" description="Helical" evidence="1">
    <location>
        <begin position="59"/>
        <end position="80"/>
    </location>
</feature>
<feature type="transmembrane region" description="Helical" evidence="1">
    <location>
        <begin position="92"/>
        <end position="112"/>
    </location>
</feature>
<keyword evidence="1" id="KW-0472">Membrane</keyword>
<dbReference type="Proteomes" id="UP000252008">
    <property type="component" value="Unassembled WGS sequence"/>
</dbReference>
<gene>
    <name evidence="2" type="ORF">MPP7335_01689</name>
</gene>
<evidence type="ECO:0000256" key="1">
    <source>
        <dbReference type="SAM" id="Phobius"/>
    </source>
</evidence>
<evidence type="ECO:0000313" key="3">
    <source>
        <dbReference type="Proteomes" id="UP000252008"/>
    </source>
</evidence>
<accession>A0A375YFR3</accession>
<sequence>MTAPTPPERPRVVDLSFWCFMVGAVIMIVGGLMALTATYEVARAAIPDTVSDEDVRNYLTIYRGTGIGSVLAAGALAFLAGRARRGDARFRLATLALAFATLVVLGLLALGIGVAQPLILLGLLPVVIGALLAVQPSARQWYQREDDA</sequence>
<evidence type="ECO:0008006" key="4">
    <source>
        <dbReference type="Google" id="ProtNLM"/>
    </source>
</evidence>
<keyword evidence="3" id="KW-1185">Reference proteome</keyword>
<feature type="transmembrane region" description="Helical" evidence="1">
    <location>
        <begin position="118"/>
        <end position="134"/>
    </location>
</feature>
<protein>
    <recommendedName>
        <fullName evidence="4">Integral membrane protein</fullName>
    </recommendedName>
</protein>
<keyword evidence="1" id="KW-1133">Transmembrane helix</keyword>
<proteinExistence type="predicted"/>
<name>A0A375YFR3_MYCPF</name>
<dbReference type="STRING" id="39692.BST38_18375"/>
<dbReference type="EMBL" id="UEGS01000001">
    <property type="protein sequence ID" value="SRX79951.1"/>
    <property type="molecule type" value="Genomic_DNA"/>
</dbReference>
<dbReference type="RefSeq" id="WP_083144888.1">
    <property type="nucleotide sequence ID" value="NZ_MVID01000017.1"/>
</dbReference>